<evidence type="ECO:0000256" key="12">
    <source>
        <dbReference type="ARBA" id="ARBA00023268"/>
    </source>
</evidence>
<dbReference type="eggNOG" id="COG1207">
    <property type="taxonomic scope" value="Bacteria"/>
</dbReference>
<keyword evidence="12 18" id="KW-0511">Multifunctional enzyme</keyword>
<feature type="active site" description="Proton acceptor" evidence="18">
    <location>
        <position position="359"/>
    </location>
</feature>
<feature type="binding site" evidence="18">
    <location>
        <position position="401"/>
    </location>
    <ligand>
        <name>acetyl-CoA</name>
        <dbReference type="ChEBI" id="CHEBI:57288"/>
    </ligand>
</feature>
<evidence type="ECO:0000256" key="6">
    <source>
        <dbReference type="ARBA" id="ARBA00022695"/>
    </source>
</evidence>
<keyword evidence="6 18" id="KW-0548">Nucleotidyltransferase</keyword>
<dbReference type="GO" id="GO:0000287">
    <property type="term" value="F:magnesium ion binding"/>
    <property type="evidence" value="ECO:0007669"/>
    <property type="project" value="UniProtKB-UniRule"/>
</dbReference>
<feature type="binding site" evidence="18">
    <location>
        <position position="99"/>
    </location>
    <ligand>
        <name>Mg(2+)</name>
        <dbReference type="ChEBI" id="CHEBI:18420"/>
    </ligand>
</feature>
<evidence type="ECO:0000256" key="1">
    <source>
        <dbReference type="ARBA" id="ARBA00004496"/>
    </source>
</evidence>
<dbReference type="Pfam" id="PF12804">
    <property type="entry name" value="NTP_transf_3"/>
    <property type="match status" value="1"/>
</dbReference>
<comment type="similarity">
    <text evidence="3 18">In the N-terminal section; belongs to the N-acetylglucosamine-1-phosphate uridyltransferase family.</text>
</comment>
<keyword evidence="21" id="KW-1185">Reference proteome</keyword>
<dbReference type="PANTHER" id="PTHR43584">
    <property type="entry name" value="NUCLEOTIDYL TRANSFERASE"/>
    <property type="match status" value="1"/>
</dbReference>
<dbReference type="CDD" id="cd02540">
    <property type="entry name" value="GT2_GlmU_N_bac"/>
    <property type="match status" value="1"/>
</dbReference>
<dbReference type="HOGENOM" id="CLU_029499_15_2_0"/>
<keyword evidence="11 18" id="KW-0573">Peptidoglycan synthesis</keyword>
<reference evidence="20 21" key="2">
    <citation type="journal article" date="2010" name="Stand. Genomic Sci.">
        <title>Complete genome sequence of Sebaldella termitidis type strain (NCTC 11300).</title>
        <authorList>
            <person name="Harmon-Smith M."/>
            <person name="Celia L."/>
            <person name="Chertkov O."/>
            <person name="Lapidus A."/>
            <person name="Copeland A."/>
            <person name="Glavina Del Rio T."/>
            <person name="Nolan M."/>
            <person name="Lucas S."/>
            <person name="Tice H."/>
            <person name="Cheng J.F."/>
            <person name="Han C."/>
            <person name="Detter J.C."/>
            <person name="Bruce D."/>
            <person name="Goodwin L."/>
            <person name="Pitluck S."/>
            <person name="Pati A."/>
            <person name="Liolios K."/>
            <person name="Ivanova N."/>
            <person name="Mavromatis K."/>
            <person name="Mikhailova N."/>
            <person name="Chen A."/>
            <person name="Palaniappan K."/>
            <person name="Land M."/>
            <person name="Hauser L."/>
            <person name="Chang Y.J."/>
            <person name="Jeffries C.D."/>
            <person name="Brettin T."/>
            <person name="Goker M."/>
            <person name="Beck B."/>
            <person name="Bristow J."/>
            <person name="Eisen J.A."/>
            <person name="Markowitz V."/>
            <person name="Hugenholtz P."/>
            <person name="Kyrpides N.C."/>
            <person name="Klenk H.P."/>
            <person name="Chen F."/>
        </authorList>
    </citation>
    <scope>NUCLEOTIDE SEQUENCE [LARGE SCALE GENOMIC DNA]</scope>
    <source>
        <strain evidence="21">ATCC 33386 / NCTC 11300</strain>
    </source>
</reference>
<dbReference type="STRING" id="526218.Sterm_0639"/>
<evidence type="ECO:0000256" key="8">
    <source>
        <dbReference type="ARBA" id="ARBA00022737"/>
    </source>
</evidence>
<comment type="function">
    <text evidence="17 18">Catalyzes the last two sequential reactions in the de novo biosynthetic pathway for UDP-N-acetylglucosamine (UDP-GlcNAc). The C-terminal domain catalyzes the transfer of acetyl group from acetyl coenzyme A to glucosamine-1-phosphate (GlcN-1-P) to produce N-acetylglucosamine-1-phosphate (GlcNAc-1-P), which is converted into UDP-GlcNAc by the transfer of uridine 5-monophosphate (from uridine 5-triphosphate), a reaction catalyzed by the N-terminal domain.</text>
</comment>
<evidence type="ECO:0000256" key="15">
    <source>
        <dbReference type="ARBA" id="ARBA00048247"/>
    </source>
</evidence>
<keyword evidence="10 18" id="KW-0133">Cell shape</keyword>
<evidence type="ECO:0000256" key="11">
    <source>
        <dbReference type="ARBA" id="ARBA00022984"/>
    </source>
</evidence>
<gene>
    <name evidence="18" type="primary">glmU</name>
    <name evidence="20" type="ordered locus">Sterm_0639</name>
</gene>
<keyword evidence="7 18" id="KW-0479">Metal-binding</keyword>
<dbReference type="UniPathway" id="UPA00113">
    <property type="reaction ID" value="UER00532"/>
</dbReference>
<keyword evidence="13 18" id="KW-0012">Acyltransferase</keyword>
<dbReference type="InterPro" id="IPR050065">
    <property type="entry name" value="GlmU-like"/>
</dbReference>
<dbReference type="SUPFAM" id="SSF53448">
    <property type="entry name" value="Nucleotide-diphospho-sugar transferases"/>
    <property type="match status" value="1"/>
</dbReference>
<keyword evidence="14 18" id="KW-0961">Cell wall biogenesis/degradation</keyword>
<proteinExistence type="inferred from homology"/>
<evidence type="ECO:0000313" key="20">
    <source>
        <dbReference type="EMBL" id="ACZ07512.1"/>
    </source>
</evidence>
<comment type="pathway">
    <text evidence="18">Nucleotide-sugar biosynthesis; UDP-N-acetyl-alpha-D-glucosamine biosynthesis; N-acetyl-alpha-D-glucosamine 1-phosphate from alpha-D-glucosamine 6-phosphate (route II): step 2/2.</text>
</comment>
<evidence type="ECO:0000256" key="4">
    <source>
        <dbReference type="ARBA" id="ARBA00022490"/>
    </source>
</evidence>
<dbReference type="UniPathway" id="UPA00973"/>
<evidence type="ECO:0000256" key="13">
    <source>
        <dbReference type="ARBA" id="ARBA00023315"/>
    </source>
</evidence>
<comment type="catalytic activity">
    <reaction evidence="16 18">
        <text>N-acetyl-alpha-D-glucosamine 1-phosphate + UTP + H(+) = UDP-N-acetyl-alpha-D-glucosamine + diphosphate</text>
        <dbReference type="Rhea" id="RHEA:13509"/>
        <dbReference type="ChEBI" id="CHEBI:15378"/>
        <dbReference type="ChEBI" id="CHEBI:33019"/>
        <dbReference type="ChEBI" id="CHEBI:46398"/>
        <dbReference type="ChEBI" id="CHEBI:57705"/>
        <dbReference type="ChEBI" id="CHEBI:57776"/>
        <dbReference type="EC" id="2.7.7.23"/>
    </reaction>
</comment>
<dbReference type="InterPro" id="IPR005882">
    <property type="entry name" value="Bifunctional_GlmU"/>
</dbReference>
<feature type="binding site" evidence="18">
    <location>
        <position position="136"/>
    </location>
    <ligand>
        <name>UDP-N-acetyl-alpha-D-glucosamine</name>
        <dbReference type="ChEBI" id="CHEBI:57705"/>
    </ligand>
</feature>
<comment type="pathway">
    <text evidence="18">Nucleotide-sugar biosynthesis; UDP-N-acetyl-alpha-D-glucosamine biosynthesis; UDP-N-acetyl-alpha-D-glucosamine from N-acetyl-alpha-D-glucosamine 1-phosphate: step 1/1.</text>
</comment>
<reference evidence="21" key="1">
    <citation type="submission" date="2009-09" db="EMBL/GenBank/DDBJ databases">
        <title>The complete chromosome of Sebaldella termitidis ATCC 33386.</title>
        <authorList>
            <consortium name="US DOE Joint Genome Institute (JGI-PGF)"/>
            <person name="Lucas S."/>
            <person name="Copeland A."/>
            <person name="Lapidus A."/>
            <person name="Glavina del Rio T."/>
            <person name="Dalin E."/>
            <person name="Tice H."/>
            <person name="Bruce D."/>
            <person name="Goodwin L."/>
            <person name="Pitluck S."/>
            <person name="Kyrpides N."/>
            <person name="Mavromatis K."/>
            <person name="Ivanova N."/>
            <person name="Mikhailova N."/>
            <person name="Sims D."/>
            <person name="Meincke L."/>
            <person name="Brettin T."/>
            <person name="Detter J.C."/>
            <person name="Han C."/>
            <person name="Larimer F."/>
            <person name="Land M."/>
            <person name="Hauser L."/>
            <person name="Markowitz V."/>
            <person name="Cheng J.F."/>
            <person name="Hugenholtz P."/>
            <person name="Woyke T."/>
            <person name="Wu D."/>
            <person name="Eisen J.A."/>
        </authorList>
    </citation>
    <scope>NUCLEOTIDE SEQUENCE [LARGE SCALE GENOMIC DNA]</scope>
    <source>
        <strain evidence="21">ATCC 33386 / NCTC 11300</strain>
    </source>
</reference>
<dbReference type="GO" id="GO:0019134">
    <property type="term" value="F:glucosamine-1-phosphate N-acetyltransferase activity"/>
    <property type="evidence" value="ECO:0007669"/>
    <property type="project" value="UniProtKB-UniRule"/>
</dbReference>
<dbReference type="SUPFAM" id="SSF51161">
    <property type="entry name" value="Trimeric LpxA-like enzymes"/>
    <property type="match status" value="1"/>
</dbReference>
<dbReference type="PANTHER" id="PTHR43584:SF3">
    <property type="entry name" value="BIFUNCTIONAL PROTEIN GLMU"/>
    <property type="match status" value="1"/>
</dbReference>
<dbReference type="CDD" id="cd03353">
    <property type="entry name" value="LbH_GlmU_C"/>
    <property type="match status" value="1"/>
</dbReference>
<dbReference type="AlphaFoldDB" id="D1AP38"/>
<feature type="domain" description="MobA-like NTP transferase" evidence="19">
    <location>
        <begin position="4"/>
        <end position="127"/>
    </location>
</feature>
<dbReference type="NCBIfam" id="NF010934">
    <property type="entry name" value="PRK14354.1"/>
    <property type="match status" value="1"/>
</dbReference>
<feature type="binding site" evidence="18">
    <location>
        <position position="166"/>
    </location>
    <ligand>
        <name>UDP-N-acetyl-alpha-D-glucosamine</name>
        <dbReference type="ChEBI" id="CHEBI:57705"/>
    </ligand>
</feature>
<dbReference type="Pfam" id="PF00132">
    <property type="entry name" value="Hexapep"/>
    <property type="match status" value="1"/>
</dbReference>
<dbReference type="InterPro" id="IPR001451">
    <property type="entry name" value="Hexapep"/>
</dbReference>
<dbReference type="GO" id="GO:0003977">
    <property type="term" value="F:UDP-N-acetylglucosamine diphosphorylase activity"/>
    <property type="evidence" value="ECO:0007669"/>
    <property type="project" value="UniProtKB-UniRule"/>
</dbReference>
<feature type="binding site" evidence="18">
    <location>
        <position position="224"/>
    </location>
    <ligand>
        <name>UDP-N-acetyl-alpha-D-glucosamine</name>
        <dbReference type="ChEBI" id="CHEBI:57705"/>
    </ligand>
</feature>
<evidence type="ECO:0000256" key="9">
    <source>
        <dbReference type="ARBA" id="ARBA00022842"/>
    </source>
</evidence>
<dbReference type="Gene3D" id="3.90.550.10">
    <property type="entry name" value="Spore Coat Polysaccharide Biosynthesis Protein SpsA, Chain A"/>
    <property type="match status" value="1"/>
</dbReference>
<evidence type="ECO:0000259" key="19">
    <source>
        <dbReference type="Pfam" id="PF12804"/>
    </source>
</evidence>
<evidence type="ECO:0000256" key="10">
    <source>
        <dbReference type="ARBA" id="ARBA00022960"/>
    </source>
</evidence>
<feature type="binding site" evidence="18">
    <location>
        <position position="224"/>
    </location>
    <ligand>
        <name>Mg(2+)</name>
        <dbReference type="ChEBI" id="CHEBI:18420"/>
    </ligand>
</feature>
<dbReference type="GO" id="GO:0006048">
    <property type="term" value="P:UDP-N-acetylglucosamine biosynthetic process"/>
    <property type="evidence" value="ECO:0007669"/>
    <property type="project" value="UniProtKB-UniPathway"/>
</dbReference>
<evidence type="ECO:0000256" key="17">
    <source>
        <dbReference type="ARBA" id="ARBA00049628"/>
    </source>
</evidence>
<evidence type="ECO:0000256" key="7">
    <source>
        <dbReference type="ARBA" id="ARBA00022723"/>
    </source>
</evidence>
<dbReference type="EMBL" id="CP001739">
    <property type="protein sequence ID" value="ACZ07512.1"/>
    <property type="molecule type" value="Genomic_DNA"/>
</dbReference>
<keyword evidence="5 18" id="KW-0808">Transferase</keyword>
<protein>
    <recommendedName>
        <fullName evidence="18">Bifunctional protein GlmU</fullName>
    </recommendedName>
    <domain>
        <recommendedName>
            <fullName evidence="18">UDP-N-acetylglucosamine pyrophosphorylase</fullName>
            <ecNumber evidence="18">2.7.7.23</ecNumber>
        </recommendedName>
        <alternativeName>
            <fullName evidence="18">N-acetylglucosamine-1-phosphate uridyltransferase</fullName>
        </alternativeName>
    </domain>
    <domain>
        <recommendedName>
            <fullName evidence="18">Glucosamine-1-phosphate N-acetyltransferase</fullName>
            <ecNumber evidence="18">2.3.1.157</ecNumber>
        </recommendedName>
    </domain>
</protein>
<dbReference type="GO" id="GO:0000902">
    <property type="term" value="P:cell morphogenesis"/>
    <property type="evidence" value="ECO:0007669"/>
    <property type="project" value="UniProtKB-UniRule"/>
</dbReference>
<feature type="region of interest" description="N-acetyltransferase" evidence="18">
    <location>
        <begin position="248"/>
        <end position="447"/>
    </location>
</feature>
<name>D1AP38_SEBTE</name>
<comment type="catalytic activity">
    <reaction evidence="15 18">
        <text>alpha-D-glucosamine 1-phosphate + acetyl-CoA = N-acetyl-alpha-D-glucosamine 1-phosphate + CoA + H(+)</text>
        <dbReference type="Rhea" id="RHEA:13725"/>
        <dbReference type="ChEBI" id="CHEBI:15378"/>
        <dbReference type="ChEBI" id="CHEBI:57287"/>
        <dbReference type="ChEBI" id="CHEBI:57288"/>
        <dbReference type="ChEBI" id="CHEBI:57776"/>
        <dbReference type="ChEBI" id="CHEBI:58516"/>
        <dbReference type="EC" id="2.3.1.157"/>
    </reaction>
</comment>
<feature type="region of interest" description="Pyrophosphorylase" evidence="18">
    <location>
        <begin position="1"/>
        <end position="226"/>
    </location>
</feature>
<dbReference type="Gene3D" id="2.160.10.10">
    <property type="entry name" value="Hexapeptide repeat proteins"/>
    <property type="match status" value="1"/>
</dbReference>
<feature type="binding site" evidence="18">
    <location>
        <begin position="382"/>
        <end position="383"/>
    </location>
    <ligand>
        <name>acetyl-CoA</name>
        <dbReference type="ChEBI" id="CHEBI:57288"/>
    </ligand>
</feature>
<evidence type="ECO:0000256" key="2">
    <source>
        <dbReference type="ARBA" id="ARBA00007707"/>
    </source>
</evidence>
<feature type="binding site" evidence="18">
    <location>
        <begin position="6"/>
        <end position="9"/>
    </location>
    <ligand>
        <name>UDP-N-acetyl-alpha-D-glucosamine</name>
        <dbReference type="ChEBI" id="CHEBI:57705"/>
    </ligand>
</feature>
<dbReference type="GO" id="GO:0008360">
    <property type="term" value="P:regulation of cell shape"/>
    <property type="evidence" value="ECO:0007669"/>
    <property type="project" value="UniProtKB-KW"/>
</dbReference>
<feature type="binding site" evidence="18">
    <location>
        <begin position="74"/>
        <end position="75"/>
    </location>
    <ligand>
        <name>UDP-N-acetyl-alpha-D-glucosamine</name>
        <dbReference type="ChEBI" id="CHEBI:57705"/>
    </ligand>
</feature>
<sequence>MISVILAAGKGTRMKSELPKVIHKVNGVPMLQKVSDVLEKTGVHKKIFILGHMKEKVLSVMGDIDYIEQDEQLGTGHAVLIAKDEILKSKDNVLITYGDSPLIKAETLRKMEEKFLKDSLDCILLSCEVNDPFGYGRIILNEKEQIIDIIEEKEASDEIKEIKEINVGVYIFRYDSLVDALDKIDNKNEKGEYYLPDAIKILVNGGGKVESYKIFDETEILGVNSKAQLAIAGRILKNRKNEELMDEGVILIDPETSYIEDNVEIGQDTVIYPSTVIQGKTKIGNNCIIYSNTRIIDSNIGNNITIEASLVEETVVEDYATVGPFAHLRPKTVLKERAHVGNFVEVKNSVLEKGVKAGHLTYIGDAEIGQNTNIGAGTITCNYDGQKKHKVKIGEDSFIGSDSIIVAPVNIGKNAVTAAGSVITEDVNDNQIAFGRARQINKERGKD</sequence>
<evidence type="ECO:0000313" key="21">
    <source>
        <dbReference type="Proteomes" id="UP000000845"/>
    </source>
</evidence>
<feature type="binding site" evidence="18">
    <location>
        <position position="362"/>
    </location>
    <ligand>
        <name>UDP-N-acetyl-alpha-D-glucosamine</name>
        <dbReference type="ChEBI" id="CHEBI:57705"/>
    </ligand>
</feature>
<feature type="binding site" evidence="18">
    <location>
        <position position="436"/>
    </location>
    <ligand>
        <name>acetyl-CoA</name>
        <dbReference type="ChEBI" id="CHEBI:57288"/>
    </ligand>
</feature>
<accession>D1AP38</accession>
<keyword evidence="8 18" id="KW-0677">Repeat</keyword>
<feature type="binding site" evidence="18">
    <location>
        <begin position="97"/>
        <end position="99"/>
    </location>
    <ligand>
        <name>UDP-N-acetyl-alpha-D-glucosamine</name>
        <dbReference type="ChEBI" id="CHEBI:57705"/>
    </ligand>
</feature>
<keyword evidence="9 18" id="KW-0460">Magnesium</keyword>
<dbReference type="EC" id="2.7.7.23" evidence="18"/>
<feature type="binding site" evidence="18">
    <location>
        <position position="373"/>
    </location>
    <ligand>
        <name>UDP-N-acetyl-alpha-D-glucosamine</name>
        <dbReference type="ChEBI" id="CHEBI:57705"/>
    </ligand>
</feature>
<evidence type="ECO:0000256" key="3">
    <source>
        <dbReference type="ARBA" id="ARBA00007947"/>
    </source>
</evidence>
<comment type="cofactor">
    <cofactor evidence="18">
        <name>Mg(2+)</name>
        <dbReference type="ChEBI" id="CHEBI:18420"/>
    </cofactor>
    <text evidence="18">Binds 1 Mg(2+) ion per subunit.</text>
</comment>
<feature type="binding site" evidence="18">
    <location>
        <position position="347"/>
    </location>
    <ligand>
        <name>UDP-N-acetyl-alpha-D-glucosamine</name>
        <dbReference type="ChEBI" id="CHEBI:57705"/>
    </ligand>
</feature>
<dbReference type="NCBIfam" id="TIGR01173">
    <property type="entry name" value="glmU"/>
    <property type="match status" value="1"/>
</dbReference>
<comment type="pathway">
    <text evidence="18">Bacterial outer membrane biogenesis; LPS lipid A biosynthesis.</text>
</comment>
<feature type="binding site" evidence="18">
    <location>
        <position position="69"/>
    </location>
    <ligand>
        <name>UDP-N-acetyl-alpha-D-glucosamine</name>
        <dbReference type="ChEBI" id="CHEBI:57705"/>
    </ligand>
</feature>
<dbReference type="Proteomes" id="UP000000845">
    <property type="component" value="Chromosome"/>
</dbReference>
<feature type="binding site" evidence="18">
    <location>
        <position position="419"/>
    </location>
    <ligand>
        <name>acetyl-CoA</name>
        <dbReference type="ChEBI" id="CHEBI:57288"/>
    </ligand>
</feature>
<dbReference type="GO" id="GO:0071555">
    <property type="term" value="P:cell wall organization"/>
    <property type="evidence" value="ECO:0007669"/>
    <property type="project" value="UniProtKB-KW"/>
</dbReference>
<dbReference type="HAMAP" id="MF_01631">
    <property type="entry name" value="GlmU"/>
    <property type="match status" value="1"/>
</dbReference>
<evidence type="ECO:0000256" key="14">
    <source>
        <dbReference type="ARBA" id="ARBA00023316"/>
    </source>
</evidence>
<evidence type="ECO:0000256" key="16">
    <source>
        <dbReference type="ARBA" id="ARBA00048493"/>
    </source>
</evidence>
<feature type="binding site" evidence="18">
    <location>
        <position position="151"/>
    </location>
    <ligand>
        <name>UDP-N-acetyl-alpha-D-glucosamine</name>
        <dbReference type="ChEBI" id="CHEBI:57705"/>
    </ligand>
</feature>
<dbReference type="GO" id="GO:0009245">
    <property type="term" value="P:lipid A biosynthetic process"/>
    <property type="evidence" value="ECO:0007669"/>
    <property type="project" value="UniProtKB-UniRule"/>
</dbReference>
<dbReference type="InterPro" id="IPR011004">
    <property type="entry name" value="Trimer_LpxA-like_sf"/>
</dbReference>
<dbReference type="Pfam" id="PF14602">
    <property type="entry name" value="Hexapep_2"/>
    <property type="match status" value="1"/>
</dbReference>
<feature type="region of interest" description="Linker" evidence="18">
    <location>
        <begin position="227"/>
        <end position="247"/>
    </location>
</feature>
<comment type="subcellular location">
    <subcellularLocation>
        <location evidence="1 18">Cytoplasm</location>
    </subcellularLocation>
</comment>
<comment type="similarity">
    <text evidence="2 18">In the C-terminal section; belongs to the transferase hexapeptide repeat family.</text>
</comment>
<dbReference type="InterPro" id="IPR025877">
    <property type="entry name" value="MobA-like_NTP_Trfase"/>
</dbReference>
<dbReference type="KEGG" id="str:Sterm_0639"/>
<keyword evidence="4 18" id="KW-0963">Cytoplasm</keyword>
<dbReference type="InterPro" id="IPR038009">
    <property type="entry name" value="GlmU_C_LbH"/>
</dbReference>
<feature type="binding site" evidence="18">
    <location>
        <position position="329"/>
    </location>
    <ligand>
        <name>UDP-N-acetyl-alpha-D-glucosamine</name>
        <dbReference type="ChEBI" id="CHEBI:57705"/>
    </ligand>
</feature>
<organism evidence="20 21">
    <name type="scientific">Sebaldella termitidis (strain ATCC 33386 / NCTC 11300)</name>
    <dbReference type="NCBI Taxonomy" id="526218"/>
    <lineage>
        <taxon>Bacteria</taxon>
        <taxon>Fusobacteriati</taxon>
        <taxon>Fusobacteriota</taxon>
        <taxon>Fusobacteriia</taxon>
        <taxon>Fusobacteriales</taxon>
        <taxon>Leptotrichiaceae</taxon>
        <taxon>Sebaldella</taxon>
    </lineage>
</organism>
<feature type="binding site" evidence="18">
    <location>
        <position position="376"/>
    </location>
    <ligand>
        <name>acetyl-CoA</name>
        <dbReference type="ChEBI" id="CHEBI:57288"/>
    </ligand>
</feature>
<comment type="subunit">
    <text evidence="18">Homotrimer.</text>
</comment>
<dbReference type="GO" id="GO:0016020">
    <property type="term" value="C:membrane"/>
    <property type="evidence" value="ECO:0007669"/>
    <property type="project" value="GOC"/>
</dbReference>
<dbReference type="EC" id="2.3.1.157" evidence="18"/>
<dbReference type="GO" id="GO:0009252">
    <property type="term" value="P:peptidoglycan biosynthetic process"/>
    <property type="evidence" value="ECO:0007669"/>
    <property type="project" value="UniProtKB-UniRule"/>
</dbReference>
<feature type="binding site" evidence="18">
    <location>
        <position position="20"/>
    </location>
    <ligand>
        <name>UDP-N-acetyl-alpha-D-glucosamine</name>
        <dbReference type="ChEBI" id="CHEBI:57705"/>
    </ligand>
</feature>
<dbReference type="GO" id="GO:0005737">
    <property type="term" value="C:cytoplasm"/>
    <property type="evidence" value="ECO:0007669"/>
    <property type="project" value="UniProtKB-SubCell"/>
</dbReference>
<evidence type="ECO:0000256" key="18">
    <source>
        <dbReference type="HAMAP-Rule" id="MF_01631"/>
    </source>
</evidence>
<evidence type="ECO:0000256" key="5">
    <source>
        <dbReference type="ARBA" id="ARBA00022679"/>
    </source>
</evidence>
<dbReference type="InterPro" id="IPR029044">
    <property type="entry name" value="Nucleotide-diphossugar_trans"/>
</dbReference>
<dbReference type="RefSeq" id="WP_012860108.1">
    <property type="nucleotide sequence ID" value="NC_013517.1"/>
</dbReference>